<protein>
    <recommendedName>
        <fullName evidence="1">DUF7724 domain-containing protein</fullName>
    </recommendedName>
</protein>
<accession>A0A087CRE0</accession>
<dbReference type="RefSeq" id="WP_202962223.1">
    <property type="nucleotide sequence ID" value="NZ_JDUW01000002.1"/>
</dbReference>
<dbReference type="Pfam" id="PF24849">
    <property type="entry name" value="DUF7724"/>
    <property type="match status" value="1"/>
</dbReference>
<dbReference type="STRING" id="1437610.BREU_1022"/>
<feature type="domain" description="DUF7724" evidence="1">
    <location>
        <begin position="8"/>
        <end position="95"/>
    </location>
</feature>
<comment type="caution">
    <text evidence="2">The sequence shown here is derived from an EMBL/GenBank/DDBJ whole genome shotgun (WGS) entry which is preliminary data.</text>
</comment>
<organism evidence="2 3">
    <name type="scientific">Bifidobacterium reuteri DSM 23975</name>
    <dbReference type="NCBI Taxonomy" id="1437610"/>
    <lineage>
        <taxon>Bacteria</taxon>
        <taxon>Bacillati</taxon>
        <taxon>Actinomycetota</taxon>
        <taxon>Actinomycetes</taxon>
        <taxon>Bifidobacteriales</taxon>
        <taxon>Bifidobacteriaceae</taxon>
        <taxon>Bifidobacterium</taxon>
    </lineage>
</organism>
<dbReference type="InterPro" id="IPR056141">
    <property type="entry name" value="DUF7724"/>
</dbReference>
<keyword evidence="3" id="KW-1185">Reference proteome</keyword>
<dbReference type="Proteomes" id="UP000028984">
    <property type="component" value="Unassembled WGS sequence"/>
</dbReference>
<evidence type="ECO:0000313" key="2">
    <source>
        <dbReference type="EMBL" id="KFI85840.1"/>
    </source>
</evidence>
<evidence type="ECO:0000313" key="3">
    <source>
        <dbReference type="Proteomes" id="UP000028984"/>
    </source>
</evidence>
<proteinExistence type="predicted"/>
<gene>
    <name evidence="2" type="ORF">BREU_1022</name>
</gene>
<dbReference type="EMBL" id="JGZK01000006">
    <property type="protein sequence ID" value="KFI85840.1"/>
    <property type="molecule type" value="Genomic_DNA"/>
</dbReference>
<dbReference type="AlphaFoldDB" id="A0A087CRE0"/>
<dbReference type="eggNOG" id="ENOG5032S2P">
    <property type="taxonomic scope" value="Bacteria"/>
</dbReference>
<sequence length="95" mass="11143">MTITTPNDTAYLSAENGFTVFQYGKLRIRFRAPYSLERYTDVKQWDNGYLVVDAQYKQNTVPEEEYIDLEPILNDLYINANSFMQPIKKVKIAHD</sequence>
<reference evidence="2 3" key="1">
    <citation type="submission" date="2014-03" db="EMBL/GenBank/DDBJ databases">
        <title>Genomics of Bifidobacteria.</title>
        <authorList>
            <person name="Ventura M."/>
            <person name="Milani C."/>
            <person name="Lugli G.A."/>
        </authorList>
    </citation>
    <scope>NUCLEOTIDE SEQUENCE [LARGE SCALE GENOMIC DNA]</scope>
    <source>
        <strain evidence="2 3">DSM 23975</strain>
    </source>
</reference>
<name>A0A087CRE0_9BIFI</name>
<evidence type="ECO:0000259" key="1">
    <source>
        <dbReference type="Pfam" id="PF24849"/>
    </source>
</evidence>